<evidence type="ECO:0000256" key="5">
    <source>
        <dbReference type="ARBA" id="ARBA00023136"/>
    </source>
</evidence>
<feature type="transmembrane region" description="Helical" evidence="8">
    <location>
        <begin position="326"/>
        <end position="351"/>
    </location>
</feature>
<sequence>MSEQPRAFPPRITDPRSVEVVQLTAVPPSSPPTNTKPVPVAATTAPIPKQPYRAPHPTTPRPVTTSIPILRADATGIAAVRAYEDAPSTSTVAVPVIDIAAYTRSVLDLTMRLAEVIFASGAGAEDATAAMLALTRAYGLRGTEANITHTIITLTHEDQSTHEAISRSRDVKYRTLNYAKLTATSELIADLIEEPTDVPEARKRLATIVSSKPQVTLLYRRIGWSLVGAGAAALFGGSPVVIIAAFVAGFVIDFLTTALDKRRVPLFYQTVVGGAIGPIFAAIVPLIDPGASPSLVVVATIIMLLAGVTTFGAVHDTLSGFYLTGTARLIEALLITGGLVAGVAGSSLVLARFGLDLGISADVPASLGVVAIQLVAAVVIVAGFALGTQVPWRAFWVVCLLGAVAEAVYLGASNAGFGLVWSSGAAAMGAGLLAAVGARLVRTPPLVIVVCALVPLVPGLALFRGLLEMADGDINGLLNLLTAGAIAVALAASAILAQLIVQYVWGPGRSLQRRFVGPLMALPVRLSRSSKPGARI</sequence>
<dbReference type="GO" id="GO:0022857">
    <property type="term" value="F:transmembrane transporter activity"/>
    <property type="evidence" value="ECO:0007669"/>
    <property type="project" value="InterPro"/>
</dbReference>
<evidence type="ECO:0000259" key="9">
    <source>
        <dbReference type="Pfam" id="PF06738"/>
    </source>
</evidence>
<evidence type="ECO:0008006" key="13">
    <source>
        <dbReference type="Google" id="ProtNLM"/>
    </source>
</evidence>
<evidence type="ECO:0000256" key="7">
    <source>
        <dbReference type="SAM" id="MobiDB-lite"/>
    </source>
</evidence>
<feature type="transmembrane region" description="Helical" evidence="8">
    <location>
        <begin position="293"/>
        <end position="314"/>
    </location>
</feature>
<evidence type="ECO:0000256" key="6">
    <source>
        <dbReference type="ARBA" id="ARBA00034125"/>
    </source>
</evidence>
<dbReference type="InterPro" id="IPR024528">
    <property type="entry name" value="ThrE_2"/>
</dbReference>
<comment type="subcellular location">
    <subcellularLocation>
        <location evidence="1">Cell membrane</location>
        <topology evidence="1">Multi-pass membrane protein</topology>
    </subcellularLocation>
</comment>
<dbReference type="GO" id="GO:0015744">
    <property type="term" value="P:succinate transport"/>
    <property type="evidence" value="ECO:0007669"/>
    <property type="project" value="TreeGrafter"/>
</dbReference>
<name>A0A2S3ZQM7_9MICO</name>
<dbReference type="PANTHER" id="PTHR34390">
    <property type="entry name" value="UPF0442 PROTEIN YJJB-RELATED"/>
    <property type="match status" value="1"/>
</dbReference>
<keyword evidence="2" id="KW-1003">Cell membrane</keyword>
<dbReference type="AlphaFoldDB" id="A0A2S3ZQM7"/>
<comment type="similarity">
    <text evidence="6">Belongs to the ThrE exporter (TC 2.A.79) family.</text>
</comment>
<proteinExistence type="inferred from homology"/>
<feature type="transmembrane region" description="Helical" evidence="8">
    <location>
        <begin position="445"/>
        <end position="463"/>
    </location>
</feature>
<evidence type="ECO:0000256" key="3">
    <source>
        <dbReference type="ARBA" id="ARBA00022692"/>
    </source>
</evidence>
<evidence type="ECO:0000259" key="10">
    <source>
        <dbReference type="Pfam" id="PF12821"/>
    </source>
</evidence>
<evidence type="ECO:0000313" key="11">
    <source>
        <dbReference type="EMBL" id="POH71538.1"/>
    </source>
</evidence>
<feature type="transmembrane region" description="Helical" evidence="8">
    <location>
        <begin position="483"/>
        <end position="505"/>
    </location>
</feature>
<feature type="compositionally biased region" description="Low complexity" evidence="7">
    <location>
        <begin position="32"/>
        <end position="47"/>
    </location>
</feature>
<protein>
    <recommendedName>
        <fullName evidence="13">Threonine/serine exporter family protein</fullName>
    </recommendedName>
</protein>
<evidence type="ECO:0000256" key="1">
    <source>
        <dbReference type="ARBA" id="ARBA00004651"/>
    </source>
</evidence>
<dbReference type="OrthoDB" id="9763957at2"/>
<feature type="transmembrane region" description="Helical" evidence="8">
    <location>
        <begin position="267"/>
        <end position="287"/>
    </location>
</feature>
<feature type="transmembrane region" description="Helical" evidence="8">
    <location>
        <begin position="418"/>
        <end position="438"/>
    </location>
</feature>
<gene>
    <name evidence="11" type="ORF">C3B59_00085</name>
</gene>
<keyword evidence="5 8" id="KW-0472">Membrane</keyword>
<evidence type="ECO:0000256" key="8">
    <source>
        <dbReference type="SAM" id="Phobius"/>
    </source>
</evidence>
<dbReference type="InterPro" id="IPR050539">
    <property type="entry name" value="ThrE_Dicarb/AminoAcid_Exp"/>
</dbReference>
<feature type="domain" description="Threonine/serine exporter-like N-terminal" evidence="9">
    <location>
        <begin position="108"/>
        <end position="345"/>
    </location>
</feature>
<feature type="domain" description="Threonine/Serine exporter ThrE" evidence="10">
    <location>
        <begin position="373"/>
        <end position="500"/>
    </location>
</feature>
<dbReference type="Pfam" id="PF06738">
    <property type="entry name" value="ThrE"/>
    <property type="match status" value="1"/>
</dbReference>
<comment type="caution">
    <text evidence="11">The sequence shown here is derived from an EMBL/GenBank/DDBJ whole genome shotgun (WGS) entry which is preliminary data.</text>
</comment>
<dbReference type="Proteomes" id="UP000237104">
    <property type="component" value="Unassembled WGS sequence"/>
</dbReference>
<dbReference type="EMBL" id="PPXF01000003">
    <property type="protein sequence ID" value="POH71538.1"/>
    <property type="molecule type" value="Genomic_DNA"/>
</dbReference>
<reference evidence="11 12" key="1">
    <citation type="submission" date="2018-01" db="EMBL/GenBank/DDBJ databases">
        <title>Cryobacterium sp. nov., from glaciers in China.</title>
        <authorList>
            <person name="Liu Q."/>
            <person name="Xin Y.-H."/>
        </authorList>
    </citation>
    <scope>NUCLEOTIDE SEQUENCE [LARGE SCALE GENOMIC DNA]</scope>
    <source>
        <strain evidence="11 12">TMB1-8</strain>
    </source>
</reference>
<dbReference type="InterPro" id="IPR010619">
    <property type="entry name" value="ThrE-like_N"/>
</dbReference>
<organism evidence="11 12">
    <name type="scientific">Cryobacterium zongtaii</name>
    <dbReference type="NCBI Taxonomy" id="1259217"/>
    <lineage>
        <taxon>Bacteria</taxon>
        <taxon>Bacillati</taxon>
        <taxon>Actinomycetota</taxon>
        <taxon>Actinomycetes</taxon>
        <taxon>Micrococcales</taxon>
        <taxon>Microbacteriaceae</taxon>
        <taxon>Cryobacterium</taxon>
    </lineage>
</organism>
<keyword evidence="3 8" id="KW-0812">Transmembrane</keyword>
<evidence type="ECO:0000313" key="12">
    <source>
        <dbReference type="Proteomes" id="UP000237104"/>
    </source>
</evidence>
<accession>A0A2S3ZQM7</accession>
<dbReference type="PANTHER" id="PTHR34390:SF2">
    <property type="entry name" value="SUCCINATE TRANSPORTER SUBUNIT YJJP-RELATED"/>
    <property type="match status" value="1"/>
</dbReference>
<evidence type="ECO:0000256" key="4">
    <source>
        <dbReference type="ARBA" id="ARBA00022989"/>
    </source>
</evidence>
<feature type="region of interest" description="Disordered" evidence="7">
    <location>
        <begin position="25"/>
        <end position="64"/>
    </location>
</feature>
<dbReference type="Pfam" id="PF12821">
    <property type="entry name" value="ThrE_2"/>
    <property type="match status" value="1"/>
</dbReference>
<feature type="transmembrane region" description="Helical" evidence="8">
    <location>
        <begin position="363"/>
        <end position="387"/>
    </location>
</feature>
<feature type="transmembrane region" description="Helical" evidence="8">
    <location>
        <begin position="394"/>
        <end position="412"/>
    </location>
</feature>
<keyword evidence="4 8" id="KW-1133">Transmembrane helix</keyword>
<evidence type="ECO:0000256" key="2">
    <source>
        <dbReference type="ARBA" id="ARBA00022475"/>
    </source>
</evidence>
<dbReference type="GO" id="GO:0005886">
    <property type="term" value="C:plasma membrane"/>
    <property type="evidence" value="ECO:0007669"/>
    <property type="project" value="UniProtKB-SubCell"/>
</dbReference>
<feature type="transmembrane region" description="Helical" evidence="8">
    <location>
        <begin position="222"/>
        <end position="255"/>
    </location>
</feature>